<accession>A6BDR7</accession>
<evidence type="ECO:0000313" key="1">
    <source>
        <dbReference type="EMBL" id="EDM64585.1"/>
    </source>
</evidence>
<protein>
    <submittedName>
        <fullName evidence="1">Uncharacterized protein</fullName>
    </submittedName>
</protein>
<proteinExistence type="predicted"/>
<comment type="caution">
    <text evidence="1">The sequence shown here is derived from an EMBL/GenBank/DDBJ whole genome shotgun (WGS) entry which is preliminary data.</text>
</comment>
<dbReference type="HOGENOM" id="CLU_1376257_0_0_9"/>
<reference evidence="1 2" key="2">
    <citation type="submission" date="2007-04" db="EMBL/GenBank/DDBJ databases">
        <title>Draft genome sequence of Dorea longicatena (DSM 13814).</title>
        <authorList>
            <person name="Sudarsanam P."/>
            <person name="Ley R."/>
            <person name="Guruge J."/>
            <person name="Turnbaugh P.J."/>
            <person name="Mahowald M."/>
            <person name="Liep D."/>
            <person name="Gordon J."/>
        </authorList>
    </citation>
    <scope>NUCLEOTIDE SEQUENCE [LARGE SCALE GENOMIC DNA]</scope>
    <source>
        <strain evidence="1 2">DSM 13814</strain>
    </source>
</reference>
<reference evidence="1 2" key="1">
    <citation type="submission" date="2007-03" db="EMBL/GenBank/DDBJ databases">
        <authorList>
            <person name="Fulton L."/>
            <person name="Clifton S."/>
            <person name="Fulton B."/>
            <person name="Xu J."/>
            <person name="Minx P."/>
            <person name="Pepin K.H."/>
            <person name="Johnson M."/>
            <person name="Thiruvilangam P."/>
            <person name="Bhonagiri V."/>
            <person name="Nash W.E."/>
            <person name="Mardis E.R."/>
            <person name="Wilson R.K."/>
        </authorList>
    </citation>
    <scope>NUCLEOTIDE SEQUENCE [LARGE SCALE GENOMIC DNA]</scope>
    <source>
        <strain evidence="1 2">DSM 13814</strain>
    </source>
</reference>
<dbReference type="Proteomes" id="UP000004016">
    <property type="component" value="Unassembled WGS sequence"/>
</dbReference>
<dbReference type="EMBL" id="AAXB02000001">
    <property type="protein sequence ID" value="EDM64585.1"/>
    <property type="molecule type" value="Genomic_DNA"/>
</dbReference>
<gene>
    <name evidence="1" type="ORF">DORLON_00434</name>
</gene>
<sequence>MRFRNSGFICVSTASIPARTSSNVITFFLSYYQHIRSAYQNIFYNKALCLSSSALIFLISASPYSACTAAATPAECPVAKQVPITLTAANAASSADIILPAAYRFPILSDCKAPSGISNQLPSFTSIYVAILSVSLWISGFHPPLATPSSHFFLFSTSSAFIIDFPLILLVSRKPIDGPIIVSSHCSIPLRYLRNAST</sequence>
<dbReference type="AlphaFoldDB" id="A6BDR7"/>
<organism evidence="1 2">
    <name type="scientific">Dorea longicatena DSM 13814</name>
    <dbReference type="NCBI Taxonomy" id="411462"/>
    <lineage>
        <taxon>Bacteria</taxon>
        <taxon>Bacillati</taxon>
        <taxon>Bacillota</taxon>
        <taxon>Clostridia</taxon>
        <taxon>Lachnospirales</taxon>
        <taxon>Lachnospiraceae</taxon>
        <taxon>Dorea</taxon>
    </lineage>
</organism>
<name>A6BDR7_9FIRM</name>
<evidence type="ECO:0000313" key="2">
    <source>
        <dbReference type="Proteomes" id="UP000004016"/>
    </source>
</evidence>